<protein>
    <submittedName>
        <fullName evidence="1">Uncharacterized protein</fullName>
    </submittedName>
</protein>
<dbReference type="AlphaFoldDB" id="A0A084JWQ7"/>
<evidence type="ECO:0000313" key="1">
    <source>
        <dbReference type="EMBL" id="KEZ93391.1"/>
    </source>
</evidence>
<reference evidence="2 4" key="2">
    <citation type="submission" date="2018-03" db="EMBL/GenBank/DDBJ databases">
        <title>Genomic Encyclopedia of Archaeal and Bacterial Type Strains, Phase II (KMG-II): from individual species to whole genera.</title>
        <authorList>
            <person name="Goeker M."/>
        </authorList>
    </citation>
    <scope>NUCLEOTIDE SEQUENCE [LARGE SCALE GENOMIC DNA]</scope>
    <source>
        <strain evidence="2 4">DSM 22727</strain>
    </source>
</reference>
<proteinExistence type="predicted"/>
<dbReference type="Proteomes" id="UP000028531">
    <property type="component" value="Unassembled WGS sequence"/>
</dbReference>
<dbReference type="Proteomes" id="UP000239997">
    <property type="component" value="Unassembled WGS sequence"/>
</dbReference>
<accession>A0A084JWQ7</accession>
<comment type="caution">
    <text evidence="1">The sequence shown here is derived from an EMBL/GenBank/DDBJ whole genome shotgun (WGS) entry which is preliminary data.</text>
</comment>
<evidence type="ECO:0000313" key="4">
    <source>
        <dbReference type="Proteomes" id="UP000239997"/>
    </source>
</evidence>
<dbReference type="RefSeq" id="WP_006796918.1">
    <property type="nucleotide sequence ID" value="NZ_JPJI01000026.1"/>
</dbReference>
<evidence type="ECO:0000313" key="2">
    <source>
        <dbReference type="EMBL" id="PRX13976.1"/>
    </source>
</evidence>
<name>A0A084JWQ7_NONUL</name>
<keyword evidence="4" id="KW-1185">Reference proteome</keyword>
<dbReference type="OrthoDB" id="1446595at2"/>
<organism evidence="1 3">
    <name type="scientific">Nonlabens ulvanivorans</name>
    <name type="common">Persicivirga ulvanivorans</name>
    <dbReference type="NCBI Taxonomy" id="906888"/>
    <lineage>
        <taxon>Bacteria</taxon>
        <taxon>Pseudomonadati</taxon>
        <taxon>Bacteroidota</taxon>
        <taxon>Flavobacteriia</taxon>
        <taxon>Flavobacteriales</taxon>
        <taxon>Flavobacteriaceae</taxon>
        <taxon>Nonlabens</taxon>
    </lineage>
</organism>
<reference evidence="1 3" key="1">
    <citation type="submission" date="2014-07" db="EMBL/GenBank/DDBJ databases">
        <title>Draft genome sequence of Nonlabens ulvanivorans, an ulvan degrading bacterium.</title>
        <authorList>
            <person name="Kopel M."/>
            <person name="Helbert W."/>
            <person name="Henrissat B."/>
            <person name="Doniger T."/>
            <person name="Banin E."/>
        </authorList>
    </citation>
    <scope>NUCLEOTIDE SEQUENCE [LARGE SCALE GENOMIC DNA]</scope>
    <source>
        <strain evidence="1 3">PLR</strain>
    </source>
</reference>
<dbReference type="EMBL" id="JPJI01000026">
    <property type="protein sequence ID" value="KEZ93391.1"/>
    <property type="molecule type" value="Genomic_DNA"/>
</dbReference>
<sequence length="198" mass="23086">MKELIIPFATAVGYMLKVLKSNVKIDKFNPEFKMIRHGNYFEFINSVKGEIPHSVVYNKGKITSDNIARNDDFDFLGLFNANPSLQKFYIDCYKEYGKITDTDIPDSIYGIAALFEISLRMHANNHNLIEPRENLNEVINKLTKFKNLNKDETNKLHQGRRFINMVKHFNNQFPTWNEGIDSMTIAYEIVKEKKLTII</sequence>
<evidence type="ECO:0000313" key="3">
    <source>
        <dbReference type="Proteomes" id="UP000028531"/>
    </source>
</evidence>
<dbReference type="EMBL" id="PVNA01000002">
    <property type="protein sequence ID" value="PRX13976.1"/>
    <property type="molecule type" value="Genomic_DNA"/>
</dbReference>
<gene>
    <name evidence="1" type="ORF">IL45_04010</name>
    <name evidence="2" type="ORF">LY02_01005</name>
</gene>